<accession>A0A6A5TC57</accession>
<dbReference type="AlphaFoldDB" id="A0A6A5TC57"/>
<dbReference type="CDD" id="cd18186">
    <property type="entry name" value="BTB_POZ_ZBTB_KLHL-like"/>
    <property type="match status" value="1"/>
</dbReference>
<evidence type="ECO:0000313" key="1">
    <source>
        <dbReference type="EMBL" id="KAF1949774.1"/>
    </source>
</evidence>
<keyword evidence="2" id="KW-1185">Reference proteome</keyword>
<organism evidence="1 2">
    <name type="scientific">Byssothecium circinans</name>
    <dbReference type="NCBI Taxonomy" id="147558"/>
    <lineage>
        <taxon>Eukaryota</taxon>
        <taxon>Fungi</taxon>
        <taxon>Dikarya</taxon>
        <taxon>Ascomycota</taxon>
        <taxon>Pezizomycotina</taxon>
        <taxon>Dothideomycetes</taxon>
        <taxon>Pleosporomycetidae</taxon>
        <taxon>Pleosporales</taxon>
        <taxon>Massarineae</taxon>
        <taxon>Massarinaceae</taxon>
        <taxon>Byssothecium</taxon>
    </lineage>
</organism>
<dbReference type="PANTHER" id="PTHR47843">
    <property type="entry name" value="BTB DOMAIN-CONTAINING PROTEIN-RELATED"/>
    <property type="match status" value="1"/>
</dbReference>
<sequence length="202" mass="22295">MKASSAPVPNFFRHAMTGDWAEKDERFVKLPEDDARVFEVYVNLVYTGKITTQHHTSGEESTTVALEAEYESLSQLYVLCEKLQDTAAKNSIIQAIVAVAGDTTNAGGWVVPSTLAINTIYAGTLNGSSARRLLVDLYSATAEKHFARVSDKLPRDFLVDVAVCWCGQLRRSHKANKAQKARMSQGAGYLEEIEVHDTQTRV</sequence>
<dbReference type="Proteomes" id="UP000800035">
    <property type="component" value="Unassembled WGS sequence"/>
</dbReference>
<proteinExistence type="predicted"/>
<name>A0A6A5TC57_9PLEO</name>
<dbReference type="Gene3D" id="3.30.710.10">
    <property type="entry name" value="Potassium Channel Kv1.1, Chain A"/>
    <property type="match status" value="1"/>
</dbReference>
<dbReference type="SUPFAM" id="SSF54695">
    <property type="entry name" value="POZ domain"/>
    <property type="match status" value="1"/>
</dbReference>
<reference evidence="1" key="1">
    <citation type="journal article" date="2020" name="Stud. Mycol.">
        <title>101 Dothideomycetes genomes: a test case for predicting lifestyles and emergence of pathogens.</title>
        <authorList>
            <person name="Haridas S."/>
            <person name="Albert R."/>
            <person name="Binder M."/>
            <person name="Bloem J."/>
            <person name="Labutti K."/>
            <person name="Salamov A."/>
            <person name="Andreopoulos B."/>
            <person name="Baker S."/>
            <person name="Barry K."/>
            <person name="Bills G."/>
            <person name="Bluhm B."/>
            <person name="Cannon C."/>
            <person name="Castanera R."/>
            <person name="Culley D."/>
            <person name="Daum C."/>
            <person name="Ezra D."/>
            <person name="Gonzalez J."/>
            <person name="Henrissat B."/>
            <person name="Kuo A."/>
            <person name="Liang C."/>
            <person name="Lipzen A."/>
            <person name="Lutzoni F."/>
            <person name="Magnuson J."/>
            <person name="Mondo S."/>
            <person name="Nolan M."/>
            <person name="Ohm R."/>
            <person name="Pangilinan J."/>
            <person name="Park H.-J."/>
            <person name="Ramirez L."/>
            <person name="Alfaro M."/>
            <person name="Sun H."/>
            <person name="Tritt A."/>
            <person name="Yoshinaga Y."/>
            <person name="Zwiers L.-H."/>
            <person name="Turgeon B."/>
            <person name="Goodwin S."/>
            <person name="Spatafora J."/>
            <person name="Crous P."/>
            <person name="Grigoriev I."/>
        </authorList>
    </citation>
    <scope>NUCLEOTIDE SEQUENCE</scope>
    <source>
        <strain evidence="1">CBS 675.92</strain>
    </source>
</reference>
<evidence type="ECO:0008006" key="3">
    <source>
        <dbReference type="Google" id="ProtNLM"/>
    </source>
</evidence>
<dbReference type="InterPro" id="IPR011333">
    <property type="entry name" value="SKP1/BTB/POZ_sf"/>
</dbReference>
<gene>
    <name evidence="1" type="ORF">CC80DRAFT_252780</name>
</gene>
<dbReference type="PANTHER" id="PTHR47843:SF2">
    <property type="entry name" value="BTB DOMAIN-CONTAINING PROTEIN"/>
    <property type="match status" value="1"/>
</dbReference>
<evidence type="ECO:0000313" key="2">
    <source>
        <dbReference type="Proteomes" id="UP000800035"/>
    </source>
</evidence>
<dbReference type="OrthoDB" id="1022638at2759"/>
<dbReference type="EMBL" id="ML977032">
    <property type="protein sequence ID" value="KAF1949774.1"/>
    <property type="molecule type" value="Genomic_DNA"/>
</dbReference>
<protein>
    <recommendedName>
        <fullName evidence="3">BTB domain-containing protein</fullName>
    </recommendedName>
</protein>